<evidence type="ECO:0000256" key="1">
    <source>
        <dbReference type="SAM" id="MobiDB-lite"/>
    </source>
</evidence>
<dbReference type="Proteomes" id="UP000886998">
    <property type="component" value="Unassembled WGS sequence"/>
</dbReference>
<evidence type="ECO:0000313" key="3">
    <source>
        <dbReference type="Proteomes" id="UP000886998"/>
    </source>
</evidence>
<sequence>MTSIMKLFQSSKSRFWGRTIEWGVSPVNQTPPFPNSACLIKREIPPPEPSSNRRVSSPNLLDKEEGPISLPLSPHRTTCNYRVLMEEMRSIQLFGPMMINNLTPLTIQLIADL</sequence>
<dbReference type="EMBL" id="BMAV01002522">
    <property type="protein sequence ID" value="GFY41465.1"/>
    <property type="molecule type" value="Genomic_DNA"/>
</dbReference>
<feature type="region of interest" description="Disordered" evidence="1">
    <location>
        <begin position="38"/>
        <end position="72"/>
    </location>
</feature>
<organism evidence="2 3">
    <name type="scientific">Trichonephila inaurata madagascariensis</name>
    <dbReference type="NCBI Taxonomy" id="2747483"/>
    <lineage>
        <taxon>Eukaryota</taxon>
        <taxon>Metazoa</taxon>
        <taxon>Ecdysozoa</taxon>
        <taxon>Arthropoda</taxon>
        <taxon>Chelicerata</taxon>
        <taxon>Arachnida</taxon>
        <taxon>Araneae</taxon>
        <taxon>Araneomorphae</taxon>
        <taxon>Entelegynae</taxon>
        <taxon>Araneoidea</taxon>
        <taxon>Nephilidae</taxon>
        <taxon>Trichonephila</taxon>
        <taxon>Trichonephila inaurata</taxon>
    </lineage>
</organism>
<proteinExistence type="predicted"/>
<keyword evidence="3" id="KW-1185">Reference proteome</keyword>
<accession>A0A8X6WUG9</accession>
<evidence type="ECO:0000313" key="2">
    <source>
        <dbReference type="EMBL" id="GFY41465.1"/>
    </source>
</evidence>
<feature type="compositionally biased region" description="Polar residues" evidence="1">
    <location>
        <begin position="50"/>
        <end position="59"/>
    </location>
</feature>
<name>A0A8X6WUG9_9ARAC</name>
<gene>
    <name evidence="2" type="ORF">TNIN_476651</name>
</gene>
<dbReference type="AlphaFoldDB" id="A0A8X6WUG9"/>
<comment type="caution">
    <text evidence="2">The sequence shown here is derived from an EMBL/GenBank/DDBJ whole genome shotgun (WGS) entry which is preliminary data.</text>
</comment>
<reference evidence="2" key="1">
    <citation type="submission" date="2020-08" db="EMBL/GenBank/DDBJ databases">
        <title>Multicomponent nature underlies the extraordinary mechanical properties of spider dragline silk.</title>
        <authorList>
            <person name="Kono N."/>
            <person name="Nakamura H."/>
            <person name="Mori M."/>
            <person name="Yoshida Y."/>
            <person name="Ohtoshi R."/>
            <person name="Malay A.D."/>
            <person name="Moran D.A.P."/>
            <person name="Tomita M."/>
            <person name="Numata K."/>
            <person name="Arakawa K."/>
        </authorList>
    </citation>
    <scope>NUCLEOTIDE SEQUENCE</scope>
</reference>
<protein>
    <submittedName>
        <fullName evidence="2">Uncharacterized protein</fullName>
    </submittedName>
</protein>